<evidence type="ECO:0000259" key="12">
    <source>
        <dbReference type="Pfam" id="PF12885"/>
    </source>
</evidence>
<evidence type="ECO:0000256" key="5">
    <source>
        <dbReference type="ARBA" id="ARBA00022553"/>
    </source>
</evidence>
<evidence type="ECO:0000256" key="2">
    <source>
        <dbReference type="ARBA" id="ARBA00004496"/>
    </source>
</evidence>
<evidence type="ECO:0000256" key="3">
    <source>
        <dbReference type="ARBA" id="ARBA00007167"/>
    </source>
</evidence>
<feature type="compositionally biased region" description="Polar residues" evidence="10">
    <location>
        <begin position="268"/>
        <end position="300"/>
    </location>
</feature>
<evidence type="ECO:0000256" key="7">
    <source>
        <dbReference type="ARBA" id="ARBA00023159"/>
    </source>
</evidence>
<keyword evidence="4" id="KW-0963">Cytoplasm</keyword>
<evidence type="ECO:0000259" key="13">
    <source>
        <dbReference type="Pfam" id="PF12886"/>
    </source>
</evidence>
<dbReference type="GO" id="GO:0005737">
    <property type="term" value="C:cytoplasm"/>
    <property type="evidence" value="ECO:0007669"/>
    <property type="project" value="UniProtKB-SubCell"/>
</dbReference>
<feature type="domain" description="Transducer of regulated CREB activity middle" evidence="12">
    <location>
        <begin position="166"/>
        <end position="335"/>
    </location>
</feature>
<dbReference type="InterPro" id="IPR024784">
    <property type="entry name" value="TORC_M"/>
</dbReference>
<evidence type="ECO:0000256" key="9">
    <source>
        <dbReference type="ARBA" id="ARBA00023242"/>
    </source>
</evidence>
<dbReference type="Pfam" id="PF12886">
    <property type="entry name" value="TORC_C"/>
    <property type="match status" value="1"/>
</dbReference>
<evidence type="ECO:0000259" key="11">
    <source>
        <dbReference type="Pfam" id="PF12884"/>
    </source>
</evidence>
<feature type="region of interest" description="Disordered" evidence="10">
    <location>
        <begin position="252"/>
        <end position="322"/>
    </location>
</feature>
<dbReference type="PANTHER" id="PTHR13589:SF4">
    <property type="entry name" value="CREB-REGULATED TRANSCRIPTION COACTIVATOR 3"/>
    <property type="match status" value="1"/>
</dbReference>
<proteinExistence type="inferred from homology"/>
<feature type="domain" description="Transducer of regulated CREB activity N-terminal" evidence="11">
    <location>
        <begin position="11"/>
        <end position="68"/>
    </location>
</feature>
<dbReference type="PANTHER" id="PTHR13589">
    <property type="entry name" value="CREB-REGULATED TRANSCRIPTION COACTIVATOR"/>
    <property type="match status" value="1"/>
</dbReference>
<dbReference type="GO" id="GO:0051289">
    <property type="term" value="P:protein homotetramerization"/>
    <property type="evidence" value="ECO:0007669"/>
    <property type="project" value="InterPro"/>
</dbReference>
<keyword evidence="6" id="KW-0805">Transcription regulation</keyword>
<protein>
    <submittedName>
        <fullName evidence="14">Transcript variant X1</fullName>
    </submittedName>
</protein>
<dbReference type="EMBL" id="JAAVVJ010000011">
    <property type="protein sequence ID" value="KAF7212740.1"/>
    <property type="molecule type" value="Genomic_DNA"/>
</dbReference>
<evidence type="ECO:0000256" key="1">
    <source>
        <dbReference type="ARBA" id="ARBA00004123"/>
    </source>
</evidence>
<evidence type="ECO:0000313" key="14">
    <source>
        <dbReference type="EMBL" id="KAF7212740.1"/>
    </source>
</evidence>
<dbReference type="InterPro" id="IPR024785">
    <property type="entry name" value="TORC_C"/>
</dbReference>
<evidence type="ECO:0000313" key="15">
    <source>
        <dbReference type="Proteomes" id="UP000822369"/>
    </source>
</evidence>
<feature type="compositionally biased region" description="Low complexity" evidence="10">
    <location>
        <begin position="357"/>
        <end position="375"/>
    </location>
</feature>
<dbReference type="Pfam" id="PF12885">
    <property type="entry name" value="TORC_M"/>
    <property type="match status" value="1"/>
</dbReference>
<accession>A0A9D3BMB0</accession>
<comment type="caution">
    <text evidence="14">The sequence shown here is derived from an EMBL/GenBank/DDBJ whole genome shotgun (WGS) entry which is preliminary data.</text>
</comment>
<keyword evidence="7" id="KW-0010">Activator</keyword>
<feature type="domain" description="Transducer of regulated CREB activity C-terminal" evidence="13">
    <location>
        <begin position="567"/>
        <end position="640"/>
    </location>
</feature>
<keyword evidence="8" id="KW-0804">Transcription</keyword>
<comment type="subcellular location">
    <subcellularLocation>
        <location evidence="2">Cytoplasm</location>
    </subcellularLocation>
    <subcellularLocation>
        <location evidence="1">Nucleus</location>
    </subcellularLocation>
</comment>
<evidence type="ECO:0000256" key="6">
    <source>
        <dbReference type="ARBA" id="ARBA00023015"/>
    </source>
</evidence>
<comment type="similarity">
    <text evidence="3">Belongs to the TORC family.</text>
</comment>
<feature type="region of interest" description="Disordered" evidence="10">
    <location>
        <begin position="110"/>
        <end position="145"/>
    </location>
</feature>
<keyword evidence="9" id="KW-0539">Nucleus</keyword>
<sequence>MSGSAGTGGSNPRKFSEKIALHNQKQAEETRAFEQLMTDLTVSRVQFQKVQQLRLSQSRAQYYGGSLPNVNQIGNTNTEFQGGFPSGLDSVRGTRHHGLVERVHRDRNRINSPHRRPIDKHGRYMESSPYGAVYLSPPPDNSWRREQQPWTEEKRPGFRLLSQLNRTNSDSALHTSAMNPNTQDPFGMNQQMGRGPPQRNGWHAASVNEADIDGTGDVFSFPSLPTEENLIGVSKPLPKQLREAQRVQSLTLRPNSHEVPGINIFPSPEQNPGLSHYQGSLSTGGSLPDLSNLQFQSPLSTPLDPEDGGGYPNLSGGNSTGNLPAAMMHLGIGNSQGLSSSLSNPSIQASLNNCQLQSSLSNPSISSSLRHSSNSPRRRPAPISPLTLSPGEDQRRGLAKQLSPTMSPTLSPITQGVALDTSNIPREPPPPYPLYQQSQHAVDQSRQRQPPPPQQPVSPLQNIPLDFNTGHQNSMAALFGDPFVEQHFSNRQGKTLPYQLDQFSLLENVLSSTAGGSCYDPSSSSSSSSLYHSQAALSGLGGSHGSLQDPMHMRSNMLYSNCSGGLPNIILTDDSNPSLSKDISNALSTVPECFDSEGGFPLEDELRIEPLSLDGLSMLSDPDMVLPDPSVEDTFRSDRL</sequence>
<evidence type="ECO:0000256" key="10">
    <source>
        <dbReference type="SAM" id="MobiDB-lite"/>
    </source>
</evidence>
<dbReference type="Pfam" id="PF12884">
    <property type="entry name" value="TORC_N"/>
    <property type="match status" value="1"/>
</dbReference>
<dbReference type="InterPro" id="IPR024786">
    <property type="entry name" value="TORC"/>
</dbReference>
<evidence type="ECO:0000256" key="8">
    <source>
        <dbReference type="ARBA" id="ARBA00023163"/>
    </source>
</evidence>
<organism evidence="14 15">
    <name type="scientific">Nothobranchius furzeri</name>
    <name type="common">Turquoise killifish</name>
    <dbReference type="NCBI Taxonomy" id="105023"/>
    <lineage>
        <taxon>Eukaryota</taxon>
        <taxon>Metazoa</taxon>
        <taxon>Chordata</taxon>
        <taxon>Craniata</taxon>
        <taxon>Vertebrata</taxon>
        <taxon>Euteleostomi</taxon>
        <taxon>Actinopterygii</taxon>
        <taxon>Neopterygii</taxon>
        <taxon>Teleostei</taxon>
        <taxon>Neoteleostei</taxon>
        <taxon>Acanthomorphata</taxon>
        <taxon>Ovalentaria</taxon>
        <taxon>Atherinomorphae</taxon>
        <taxon>Cyprinodontiformes</taxon>
        <taxon>Nothobranchiidae</taxon>
        <taxon>Nothobranchius</taxon>
    </lineage>
</organism>
<evidence type="ECO:0000256" key="4">
    <source>
        <dbReference type="ARBA" id="ARBA00022490"/>
    </source>
</evidence>
<gene>
    <name evidence="14" type="primary">crtc3</name>
    <name evidence="14" type="ORF">G4P62_007595</name>
</gene>
<dbReference type="Proteomes" id="UP000822369">
    <property type="component" value="Chromosome 11"/>
</dbReference>
<feature type="compositionally biased region" description="Polar residues" evidence="10">
    <location>
        <begin position="402"/>
        <end position="424"/>
    </location>
</feature>
<keyword evidence="5" id="KW-0597">Phosphoprotein</keyword>
<dbReference type="AlphaFoldDB" id="A0A9D3BMB0"/>
<dbReference type="GO" id="GO:0045944">
    <property type="term" value="P:positive regulation of transcription by RNA polymerase II"/>
    <property type="evidence" value="ECO:0007669"/>
    <property type="project" value="TreeGrafter"/>
</dbReference>
<dbReference type="GO" id="GO:0008140">
    <property type="term" value="F:cAMP response element binding protein binding"/>
    <property type="evidence" value="ECO:0007669"/>
    <property type="project" value="InterPro"/>
</dbReference>
<feature type="region of interest" description="Disordered" evidence="10">
    <location>
        <begin position="357"/>
        <end position="465"/>
    </location>
</feature>
<name>A0A9D3BMB0_NOTFU</name>
<dbReference type="InterPro" id="IPR024783">
    <property type="entry name" value="TORC_N"/>
</dbReference>
<reference evidence="14" key="1">
    <citation type="submission" date="2020-03" db="EMBL/GenBank/DDBJ databases">
        <title>Intra-Species Differences in Population Size shape Life History and Genome Evolution.</title>
        <authorList>
            <person name="Willemsen D."/>
            <person name="Cui R."/>
            <person name="Valenzano D.R."/>
        </authorList>
    </citation>
    <scope>NUCLEOTIDE SEQUENCE</scope>
    <source>
        <strain evidence="14">GRZ</strain>
        <tissue evidence="14">Whole</tissue>
    </source>
</reference>
<dbReference type="GO" id="GO:0005634">
    <property type="term" value="C:nucleus"/>
    <property type="evidence" value="ECO:0007669"/>
    <property type="project" value="UniProtKB-SubCell"/>
</dbReference>
<feature type="region of interest" description="Disordered" evidence="10">
    <location>
        <begin position="619"/>
        <end position="640"/>
    </location>
</feature>